<dbReference type="InterPro" id="IPR004583">
    <property type="entry name" value="DNA_repair_Rad4"/>
</dbReference>
<dbReference type="Pfam" id="PF10403">
    <property type="entry name" value="BHD_1"/>
    <property type="match status" value="1"/>
</dbReference>
<evidence type="ECO:0000256" key="3">
    <source>
        <dbReference type="ARBA" id="ARBA00022763"/>
    </source>
</evidence>
<dbReference type="GO" id="GO:0006298">
    <property type="term" value="P:mismatch repair"/>
    <property type="evidence" value="ECO:0007669"/>
    <property type="project" value="TreeGrafter"/>
</dbReference>
<dbReference type="SUPFAM" id="SSF54001">
    <property type="entry name" value="Cysteine proteinases"/>
    <property type="match status" value="1"/>
</dbReference>
<evidence type="ECO:0000256" key="5">
    <source>
        <dbReference type="ARBA" id="ARBA00023242"/>
    </source>
</evidence>
<dbReference type="GO" id="GO:0006289">
    <property type="term" value="P:nucleotide-excision repair"/>
    <property type="evidence" value="ECO:0007669"/>
    <property type="project" value="InterPro"/>
</dbReference>
<feature type="domain" description="Rad4 beta-hairpin" evidence="9">
    <location>
        <begin position="665"/>
        <end position="739"/>
    </location>
</feature>
<dbReference type="AlphaFoldDB" id="A0AA40CKJ4"/>
<name>A0AA40CKJ4_9PEZI</name>
<evidence type="ECO:0000256" key="4">
    <source>
        <dbReference type="ARBA" id="ARBA00023204"/>
    </source>
</evidence>
<dbReference type="EMBL" id="JAULSV010000006">
    <property type="protein sequence ID" value="KAK0640868.1"/>
    <property type="molecule type" value="Genomic_DNA"/>
</dbReference>
<reference evidence="10" key="1">
    <citation type="submission" date="2023-06" db="EMBL/GenBank/DDBJ databases">
        <title>Genome-scale phylogeny and comparative genomics of the fungal order Sordariales.</title>
        <authorList>
            <consortium name="Lawrence Berkeley National Laboratory"/>
            <person name="Hensen N."/>
            <person name="Bonometti L."/>
            <person name="Westerberg I."/>
            <person name="Brannstrom I.O."/>
            <person name="Guillou S."/>
            <person name="Cros-Aarteil S."/>
            <person name="Calhoun S."/>
            <person name="Haridas S."/>
            <person name="Kuo A."/>
            <person name="Mondo S."/>
            <person name="Pangilinan J."/>
            <person name="Riley R."/>
            <person name="Labutti K."/>
            <person name="Andreopoulos B."/>
            <person name="Lipzen A."/>
            <person name="Chen C."/>
            <person name="Yanf M."/>
            <person name="Daum C."/>
            <person name="Ng V."/>
            <person name="Clum A."/>
            <person name="Steindorff A."/>
            <person name="Ohm R."/>
            <person name="Martin F."/>
            <person name="Silar P."/>
            <person name="Natvig D."/>
            <person name="Lalanne C."/>
            <person name="Gautier V."/>
            <person name="Ament-Velasquez S.L."/>
            <person name="Kruys A."/>
            <person name="Hutchinson M.I."/>
            <person name="Powell A.J."/>
            <person name="Barry K."/>
            <person name="Miller A.N."/>
            <person name="Grigoriev I.V."/>
            <person name="Debuchy R."/>
            <person name="Gladieux P."/>
            <person name="Thoren M.H."/>
            <person name="Johannesson H."/>
        </authorList>
    </citation>
    <scope>NUCLEOTIDE SEQUENCE</scope>
    <source>
        <strain evidence="10">SMH2532-1</strain>
    </source>
</reference>
<feature type="compositionally biased region" description="Low complexity" evidence="6">
    <location>
        <begin position="9"/>
        <end position="23"/>
    </location>
</feature>
<dbReference type="PANTHER" id="PTHR12135">
    <property type="entry name" value="DNA REPAIR PROTEIN XP-C / RAD4"/>
    <property type="match status" value="1"/>
</dbReference>
<comment type="caution">
    <text evidence="10">The sequence shown here is derived from an EMBL/GenBank/DDBJ whole genome shotgun (WGS) entry which is preliminary data.</text>
</comment>
<keyword evidence="4" id="KW-0234">DNA repair</keyword>
<evidence type="ECO:0000313" key="10">
    <source>
        <dbReference type="EMBL" id="KAK0640868.1"/>
    </source>
</evidence>
<dbReference type="Pfam" id="PF10404">
    <property type="entry name" value="BHD_2"/>
    <property type="match status" value="1"/>
</dbReference>
<dbReference type="GO" id="GO:0005737">
    <property type="term" value="C:cytoplasm"/>
    <property type="evidence" value="ECO:0007669"/>
    <property type="project" value="TreeGrafter"/>
</dbReference>
<organism evidence="10 11">
    <name type="scientific">Cercophora newfieldiana</name>
    <dbReference type="NCBI Taxonomy" id="92897"/>
    <lineage>
        <taxon>Eukaryota</taxon>
        <taxon>Fungi</taxon>
        <taxon>Dikarya</taxon>
        <taxon>Ascomycota</taxon>
        <taxon>Pezizomycotina</taxon>
        <taxon>Sordariomycetes</taxon>
        <taxon>Sordariomycetidae</taxon>
        <taxon>Sordariales</taxon>
        <taxon>Lasiosphaeriaceae</taxon>
        <taxon>Cercophora</taxon>
    </lineage>
</organism>
<proteinExistence type="inferred from homology"/>
<dbReference type="InterPro" id="IPR038765">
    <property type="entry name" value="Papain-like_cys_pep_sf"/>
</dbReference>
<dbReference type="SMART" id="SM01030">
    <property type="entry name" value="BHD_1"/>
    <property type="match status" value="1"/>
</dbReference>
<dbReference type="InterPro" id="IPR018325">
    <property type="entry name" value="Rad4/PNGase_transGLS-fold"/>
</dbReference>
<feature type="compositionally biased region" description="Basic and acidic residues" evidence="6">
    <location>
        <begin position="787"/>
        <end position="815"/>
    </location>
</feature>
<feature type="region of interest" description="Disordered" evidence="6">
    <location>
        <begin position="1"/>
        <end position="87"/>
    </location>
</feature>
<evidence type="ECO:0000259" key="7">
    <source>
        <dbReference type="SMART" id="SM01030"/>
    </source>
</evidence>
<comment type="similarity">
    <text evidence="2">Belongs to the XPC family.</text>
</comment>
<feature type="compositionally biased region" description="Basic and acidic residues" evidence="6">
    <location>
        <begin position="61"/>
        <end position="76"/>
    </location>
</feature>
<protein>
    <recommendedName>
        <fullName evidence="12">Rad4-domain-containing protein</fullName>
    </recommendedName>
</protein>
<feature type="region of interest" description="Disordered" evidence="6">
    <location>
        <begin position="317"/>
        <end position="337"/>
    </location>
</feature>
<feature type="compositionally biased region" description="Acidic residues" evidence="6">
    <location>
        <begin position="830"/>
        <end position="842"/>
    </location>
</feature>
<comment type="subcellular location">
    <subcellularLocation>
        <location evidence="1">Nucleus</location>
    </subcellularLocation>
</comment>
<keyword evidence="11" id="KW-1185">Reference proteome</keyword>
<dbReference type="Pfam" id="PF10405">
    <property type="entry name" value="BHD_3"/>
    <property type="match status" value="1"/>
</dbReference>
<dbReference type="InterPro" id="IPR018327">
    <property type="entry name" value="BHD_2"/>
</dbReference>
<dbReference type="GO" id="GO:0003697">
    <property type="term" value="F:single-stranded DNA binding"/>
    <property type="evidence" value="ECO:0007669"/>
    <property type="project" value="TreeGrafter"/>
</dbReference>
<evidence type="ECO:0000256" key="1">
    <source>
        <dbReference type="ARBA" id="ARBA00004123"/>
    </source>
</evidence>
<evidence type="ECO:0000313" key="11">
    <source>
        <dbReference type="Proteomes" id="UP001174936"/>
    </source>
</evidence>
<evidence type="ECO:0000259" key="8">
    <source>
        <dbReference type="SMART" id="SM01031"/>
    </source>
</evidence>
<sequence>MAGRKRNAPTRSSPRATRSRAAAQNPVPSVYREMLSEANVTKSRQNEESSEPPPKRRKRPGERPDPKSTPKEKPEAVIDGSDDDVDFEDVVIPAPTVQTMMREDSEEEEDDDVQFEDLDDSAPSAVPAAQGSGELTLNLNVHRDVSQRIADRRKAIGREEKDRRIEVHKMHLLCLLAHVERRNRWCNDAAVQDALEPLLTEKMVRLLNPRPTLIQFGRTESLKNGLLETSGMFKPKFRITERGMKRALWPEDQEQLKDYKPPDDAETTLEKSDFLEAAKTLEGSRDVGAQLFCALLRCAGVEARLVCSLQPLGFAPGAPTIPKPRKAEASTRKQSKGDVYAAAMAKYETPVPTPSPRRRLGHPNAAAFSVPSLAPPPPPREPAPAVKRIRGESPVPIYWVEVLDVAHQKWHPIDPIVTGTQWRPRALEPPANDRENCMSYVVAFEADGSARDVTRRYVKAYNSKTKRLRIDGMNLPANRTTNTATVDGSPPPLNAGERWWRRALRRYRRPSGPTDLDQIELTELLAEEAKEPMPRNVADFKDHPVYALERHLRRHEILIPGAQPSGTVSAGAKAPLERIYRRRDVRLARSRDKWYRLGRIVKPGEESVKILPKPVRRRSRFGKDGLSDDDDPDKVGLFGDEVGTPIYTLDQTELYKPPPVTDGRVPKNRFGNIDVYVPSMVPAGGTHILNERAAQAAFILGVDYAPALTGFEFKGQKGTAVLRGAVVPKEAAEGVRVVIAALEDMEREMEEERRSKRALRMWSRFLKVLRIRERVFAGADEMEEEDSVRVDEDEVKGKGVAEDGNGKGKEIIRSEEADEDADMAGAASDVSEEYFMEDDDEGGGFLVGDVDDDDDMGGGFVIE</sequence>
<dbReference type="Gene3D" id="3.30.70.2460">
    <property type="entry name" value="Rad4, beta-hairpin domain BHD3"/>
    <property type="match status" value="1"/>
</dbReference>
<dbReference type="InterPro" id="IPR036985">
    <property type="entry name" value="Transglutaminase-like_sf"/>
</dbReference>
<dbReference type="SMART" id="SM01032">
    <property type="entry name" value="BHD_3"/>
    <property type="match status" value="1"/>
</dbReference>
<feature type="domain" description="Rad4 beta-hairpin" evidence="7">
    <location>
        <begin position="529"/>
        <end position="586"/>
    </location>
</feature>
<keyword evidence="5" id="KW-0539">Nucleus</keyword>
<dbReference type="SMART" id="SM01031">
    <property type="entry name" value="BHD_2"/>
    <property type="match status" value="1"/>
</dbReference>
<dbReference type="GO" id="GO:0000111">
    <property type="term" value="C:nucleotide-excision repair factor 2 complex"/>
    <property type="evidence" value="ECO:0007669"/>
    <property type="project" value="TreeGrafter"/>
</dbReference>
<dbReference type="Gene3D" id="2.20.20.110">
    <property type="entry name" value="Rad4, beta-hairpin domain BHD1"/>
    <property type="match status" value="1"/>
</dbReference>
<keyword evidence="3" id="KW-0227">DNA damage</keyword>
<dbReference type="InterPro" id="IPR042488">
    <property type="entry name" value="Rad4_BHD3_sf"/>
</dbReference>
<evidence type="ECO:0008006" key="12">
    <source>
        <dbReference type="Google" id="ProtNLM"/>
    </source>
</evidence>
<gene>
    <name evidence="10" type="ORF">B0T16DRAFT_357092</name>
</gene>
<accession>A0AA40CKJ4</accession>
<dbReference type="PANTHER" id="PTHR12135:SF0">
    <property type="entry name" value="DNA REPAIR PROTEIN COMPLEMENTING XP-C CELLS"/>
    <property type="match status" value="1"/>
</dbReference>
<dbReference type="Proteomes" id="UP001174936">
    <property type="component" value="Unassembled WGS sequence"/>
</dbReference>
<feature type="region of interest" description="Disordered" evidence="6">
    <location>
        <begin position="782"/>
        <end position="863"/>
    </location>
</feature>
<evidence type="ECO:0000256" key="6">
    <source>
        <dbReference type="SAM" id="MobiDB-lite"/>
    </source>
</evidence>
<dbReference type="Pfam" id="PF03835">
    <property type="entry name" value="Rad4"/>
    <property type="match status" value="1"/>
</dbReference>
<dbReference type="InterPro" id="IPR018328">
    <property type="entry name" value="Rad4_beta-hairpin_dom3"/>
</dbReference>
<evidence type="ECO:0000256" key="2">
    <source>
        <dbReference type="ARBA" id="ARBA00009525"/>
    </source>
</evidence>
<dbReference type="GO" id="GO:0003684">
    <property type="term" value="F:damaged DNA binding"/>
    <property type="evidence" value="ECO:0007669"/>
    <property type="project" value="InterPro"/>
</dbReference>
<dbReference type="Gene3D" id="3.90.260.10">
    <property type="entry name" value="Transglutaminase-like"/>
    <property type="match status" value="1"/>
</dbReference>
<feature type="domain" description="Rad4 beta-hairpin" evidence="8">
    <location>
        <begin position="588"/>
        <end position="658"/>
    </location>
</feature>
<evidence type="ECO:0000259" key="9">
    <source>
        <dbReference type="SMART" id="SM01032"/>
    </source>
</evidence>
<dbReference type="GO" id="GO:0071942">
    <property type="term" value="C:XPC complex"/>
    <property type="evidence" value="ECO:0007669"/>
    <property type="project" value="TreeGrafter"/>
</dbReference>
<dbReference type="InterPro" id="IPR018326">
    <property type="entry name" value="Rad4_beta-hairpin_dom1"/>
</dbReference>